<feature type="region of interest" description="Disordered" evidence="11">
    <location>
        <begin position="908"/>
        <end position="994"/>
    </location>
</feature>
<dbReference type="Gene3D" id="3.30.505.10">
    <property type="entry name" value="SH2 domain"/>
    <property type="match status" value="1"/>
</dbReference>
<evidence type="ECO:0000259" key="12">
    <source>
        <dbReference type="PROSITE" id="PS50001"/>
    </source>
</evidence>
<keyword evidence="7" id="KW-0904">Protein phosphatase</keyword>
<feature type="compositionally biased region" description="Polar residues" evidence="11">
    <location>
        <begin position="809"/>
        <end position="825"/>
    </location>
</feature>
<feature type="compositionally biased region" description="Polar residues" evidence="11">
    <location>
        <begin position="563"/>
        <end position="577"/>
    </location>
</feature>
<dbReference type="InterPro" id="IPR036860">
    <property type="entry name" value="SH2_dom_sf"/>
</dbReference>
<keyword evidence="6" id="KW-0862">Zinc</keyword>
<dbReference type="Proteomes" id="UP001497382">
    <property type="component" value="Unassembled WGS sequence"/>
</dbReference>
<dbReference type="SMART" id="SM00109">
    <property type="entry name" value="C1"/>
    <property type="match status" value="1"/>
</dbReference>
<proteinExistence type="inferred from homology"/>
<evidence type="ECO:0000313" key="16">
    <source>
        <dbReference type="EMBL" id="CAL1274905.1"/>
    </source>
</evidence>
<evidence type="ECO:0000256" key="9">
    <source>
        <dbReference type="ARBA" id="ARBA00022999"/>
    </source>
</evidence>
<dbReference type="PROSITE" id="PS00479">
    <property type="entry name" value="ZF_DAG_PE_1"/>
    <property type="match status" value="1"/>
</dbReference>
<dbReference type="SMART" id="SM01326">
    <property type="entry name" value="PTEN_C2"/>
    <property type="match status" value="1"/>
</dbReference>
<dbReference type="SUPFAM" id="SSF55550">
    <property type="entry name" value="SH2 domain"/>
    <property type="match status" value="1"/>
</dbReference>
<dbReference type="PROSITE" id="PS51182">
    <property type="entry name" value="C2_TENSIN"/>
    <property type="match status" value="1"/>
</dbReference>
<evidence type="ECO:0000256" key="7">
    <source>
        <dbReference type="ARBA" id="ARBA00022912"/>
    </source>
</evidence>
<evidence type="ECO:0000256" key="1">
    <source>
        <dbReference type="ARBA" id="ARBA00004282"/>
    </source>
</evidence>
<dbReference type="InterPro" id="IPR035012">
    <property type="entry name" value="Tensin-like_SH2"/>
</dbReference>
<dbReference type="CDD" id="cd20826">
    <property type="entry name" value="C1_TNS2-like"/>
    <property type="match status" value="1"/>
</dbReference>
<evidence type="ECO:0000256" key="4">
    <source>
        <dbReference type="ARBA" id="ARBA00022723"/>
    </source>
</evidence>
<dbReference type="Pfam" id="PF00017">
    <property type="entry name" value="SH2"/>
    <property type="match status" value="1"/>
</dbReference>
<evidence type="ECO:0000256" key="5">
    <source>
        <dbReference type="ARBA" id="ARBA00022801"/>
    </source>
</evidence>
<dbReference type="InterPro" id="IPR029023">
    <property type="entry name" value="Tensin_phosphatase"/>
</dbReference>
<dbReference type="Gene3D" id="3.30.60.20">
    <property type="match status" value="1"/>
</dbReference>
<feature type="region of interest" description="Disordered" evidence="11">
    <location>
        <begin position="1033"/>
        <end position="1070"/>
    </location>
</feature>
<dbReference type="Pfam" id="PF10409">
    <property type="entry name" value="PTEN_C2"/>
    <property type="match status" value="1"/>
</dbReference>
<accession>A0AAV1ZWY2</accession>
<dbReference type="PANTHER" id="PTHR45734">
    <property type="entry name" value="TENSIN"/>
    <property type="match status" value="1"/>
</dbReference>
<keyword evidence="4" id="KW-0479">Metal-binding</keyword>
<feature type="compositionally biased region" description="Polar residues" evidence="11">
    <location>
        <begin position="1050"/>
        <end position="1062"/>
    </location>
</feature>
<feature type="domain" description="SH2" evidence="12">
    <location>
        <begin position="1097"/>
        <end position="1205"/>
    </location>
</feature>
<dbReference type="SUPFAM" id="SSF50729">
    <property type="entry name" value="PH domain-like"/>
    <property type="match status" value="1"/>
</dbReference>
<dbReference type="InterPro" id="IPR051484">
    <property type="entry name" value="Tensin_PTEN_phosphatase"/>
</dbReference>
<dbReference type="SUPFAM" id="SSF52799">
    <property type="entry name" value="(Phosphotyrosine protein) phosphatases II"/>
    <property type="match status" value="1"/>
</dbReference>
<keyword evidence="3" id="KW-0597">Phosphoprotein</keyword>
<dbReference type="InterPro" id="IPR011993">
    <property type="entry name" value="PH-like_dom_sf"/>
</dbReference>
<feature type="compositionally biased region" description="Low complexity" evidence="11">
    <location>
        <begin position="578"/>
        <end position="588"/>
    </location>
</feature>
<evidence type="ECO:0000256" key="2">
    <source>
        <dbReference type="ARBA" id="ARBA00007881"/>
    </source>
</evidence>
<dbReference type="InterPro" id="IPR035892">
    <property type="entry name" value="C2_domain_sf"/>
</dbReference>
<dbReference type="CDD" id="cd14508">
    <property type="entry name" value="PTP_tensin"/>
    <property type="match status" value="1"/>
</dbReference>
<dbReference type="Gene3D" id="3.90.190.10">
    <property type="entry name" value="Protein tyrosine phosphatase superfamily"/>
    <property type="match status" value="1"/>
</dbReference>
<dbReference type="InterPro" id="IPR046349">
    <property type="entry name" value="C1-like_sf"/>
</dbReference>
<feature type="domain" description="Phorbol-ester/DAG-type" evidence="13">
    <location>
        <begin position="25"/>
        <end position="72"/>
    </location>
</feature>
<feature type="domain" description="C2 tensin-type" evidence="15">
    <location>
        <begin position="275"/>
        <end position="400"/>
    </location>
</feature>
<feature type="region of interest" description="Disordered" evidence="11">
    <location>
        <begin position="878"/>
        <end position="897"/>
    </location>
</feature>
<dbReference type="InterPro" id="IPR006020">
    <property type="entry name" value="PTB/PI_dom"/>
</dbReference>
<dbReference type="GO" id="GO:0046872">
    <property type="term" value="F:metal ion binding"/>
    <property type="evidence" value="ECO:0007669"/>
    <property type="project" value="UniProtKB-KW"/>
</dbReference>
<dbReference type="Pfam" id="PF00130">
    <property type="entry name" value="C1_1"/>
    <property type="match status" value="1"/>
</dbReference>
<evidence type="ECO:0000313" key="17">
    <source>
        <dbReference type="Proteomes" id="UP001497382"/>
    </source>
</evidence>
<dbReference type="SMART" id="SM00404">
    <property type="entry name" value="PTPc_motif"/>
    <property type="match status" value="1"/>
</dbReference>
<feature type="compositionally biased region" description="Low complexity" evidence="11">
    <location>
        <begin position="946"/>
        <end position="957"/>
    </location>
</feature>
<dbReference type="InterPro" id="IPR033929">
    <property type="entry name" value="Tensin_PTB"/>
</dbReference>
<dbReference type="GO" id="GO:0004721">
    <property type="term" value="F:phosphoprotein phosphatase activity"/>
    <property type="evidence" value="ECO:0007669"/>
    <property type="project" value="UniProtKB-KW"/>
</dbReference>
<evidence type="ECO:0000259" key="14">
    <source>
        <dbReference type="PROSITE" id="PS51181"/>
    </source>
</evidence>
<dbReference type="InterPro" id="IPR003595">
    <property type="entry name" value="Tyr_Pase_cat"/>
</dbReference>
<dbReference type="EMBL" id="CAXIEN010000081">
    <property type="protein sequence ID" value="CAL1274905.1"/>
    <property type="molecule type" value="Genomic_DNA"/>
</dbReference>
<dbReference type="PANTHER" id="PTHR45734:SF10">
    <property type="entry name" value="BLISTERY, ISOFORM A"/>
    <property type="match status" value="1"/>
</dbReference>
<reference evidence="16 17" key="1">
    <citation type="submission" date="2024-04" db="EMBL/GenBank/DDBJ databases">
        <authorList>
            <person name="Rising A."/>
            <person name="Reimegard J."/>
            <person name="Sonavane S."/>
            <person name="Akerstrom W."/>
            <person name="Nylinder S."/>
            <person name="Hedman E."/>
            <person name="Kallberg Y."/>
        </authorList>
    </citation>
    <scope>NUCLEOTIDE SEQUENCE [LARGE SCALE GENOMIC DNA]</scope>
</reference>
<dbReference type="Pfam" id="PF08416">
    <property type="entry name" value="PTB"/>
    <property type="match status" value="1"/>
</dbReference>
<organism evidence="16 17">
    <name type="scientific">Larinioides sclopetarius</name>
    <dbReference type="NCBI Taxonomy" id="280406"/>
    <lineage>
        <taxon>Eukaryota</taxon>
        <taxon>Metazoa</taxon>
        <taxon>Ecdysozoa</taxon>
        <taxon>Arthropoda</taxon>
        <taxon>Chelicerata</taxon>
        <taxon>Arachnida</taxon>
        <taxon>Araneae</taxon>
        <taxon>Araneomorphae</taxon>
        <taxon>Entelegynae</taxon>
        <taxon>Araneoidea</taxon>
        <taxon>Araneidae</taxon>
        <taxon>Larinioides</taxon>
    </lineage>
</organism>
<dbReference type="PROSITE" id="PS50001">
    <property type="entry name" value="SH2"/>
    <property type="match status" value="1"/>
</dbReference>
<name>A0AAV1ZWY2_9ARAC</name>
<sequence length="1373" mass="154028">MLALCWCKSSPATKRRFLSRPEELRHDFRTKTFRKDRFCDVCQRPIDYQGSSCKSCRVVCHKECEMKVVAGCEPSSVNYELRSPSLVKGPDKIRRSRSLDRHPTFAMDITYVTERIIVITFPQTETDATYKSNLKEVTRMLRTKHGTNYMVFNLSEKRYDLAKFNNRVFEFGWPPNLAPPLERLCSICKSVDSWLNSDPQNIAVIHSKGDKGRAGVVIAAYMHYSNICASADQALDRFAMKQFFDDKLADSMQPSQKRYVHYFSGLLSGAIRMNNNSLYLHRVIIHGVPNFDTRGGCRPFLKIYQGMQQIYTSGVYSATEKSRKIIISLDAGLQVRGDVFIKCYHKSSHPHGRYTIFQLQFHTCTIDSNEVTFEKGELDNAFTDSRFTANGKVELLFSSHREDFRGNGSVQDSTMPVESSNDPLVKWDSYENFDLVPEDNLDDVGYLDGIANVLYTEGPLDGSLYATVTKKKYTDVLIHSHLNQDSFNDVEGPHSIDSGISSSSGIRNVDIESHNPSERSTSRTTPYSNFKDEQAELDELVHGMLKEIQSIPDAPVYSTLRPFTSSLRSPSPKNQNFSSITTTTIETENYATPRNTPVPTSIISVNGNKQVFSGGNNYKPIENVTYSQKREVFFDDEENTPYHTRKSASPFTYSAQSPVAERKRLLSDGHQPLGTTERYRDGPSFSWLQRQQDKLKARKEGRGWDDRLQKEQLLMDELRRTQKKPLANGESFEDISLGLDFSSSSRETSPSKGLSYTLPLHVHTYNGHTSTSQTQPTKPPVYRNTSAPSSPILPQRSSSKDVTRYSRYPQFQSQSKTLSRQNSDTSYDRERPFVATRKAHQLAKEQIANNRTSPHNVIASSTIYGNVYSPKPDFSDPGLLGLANSGNKQNTTPDPNAAKLDKLERTLQELSVSSSSTNSPRDARGSPLPYQSTPNKLQGSYTIDGSSWSPSVIGSSPPSSPSRMDRPVTPAFPVPPGTPYQNQDPACSTLPPKSPLLSRFSQSYRLAMRDTYNKMNSRRWSCLIESDWAKDRSPSPATLQNIHHDFSGMQRPSSTNGQSSPSVYYGQSRPSSMVSLNESSEVIHHHPMFVKDTSKYWYKPNISREEAINILKDKVPGTFIIRDSNSFPGAYGLALKVATPPPNAPNYNSGDPSNELVRHFLIETTSKGVRLKGCQNEPTFGSLSALVYQHSITPLALPCRLVLPEQDLIPDADEQSKDNDTLLEQGAACTVLYLTSVEMESLTGPQAVKKAVTETLAKKPPPSATPVHFKVSNQGITLTDNTRILFFRRHYPVKAISHCGLDLEGRKWTQTNEDGVPINTCRIFGFVARKPTSQTDNQCHLFAEHDTDQPASAIVHFVTKVMMTETPQVSQMV</sequence>
<dbReference type="PROSITE" id="PS51181">
    <property type="entry name" value="PPASE_TENSIN"/>
    <property type="match status" value="1"/>
</dbReference>
<dbReference type="GO" id="GO:0005925">
    <property type="term" value="C:focal adhesion"/>
    <property type="evidence" value="ECO:0007669"/>
    <property type="project" value="TreeGrafter"/>
</dbReference>
<dbReference type="SMART" id="SM00462">
    <property type="entry name" value="PTB"/>
    <property type="match status" value="1"/>
</dbReference>
<dbReference type="CDD" id="cd09927">
    <property type="entry name" value="SH2_Tensin_like"/>
    <property type="match status" value="1"/>
</dbReference>
<dbReference type="SUPFAM" id="SSF57889">
    <property type="entry name" value="Cysteine-rich domain"/>
    <property type="match status" value="1"/>
</dbReference>
<evidence type="ECO:0000256" key="10">
    <source>
        <dbReference type="PROSITE-ProRule" id="PRU00191"/>
    </source>
</evidence>
<evidence type="ECO:0000259" key="13">
    <source>
        <dbReference type="PROSITE" id="PS50081"/>
    </source>
</evidence>
<comment type="caution">
    <text evidence="16">The sequence shown here is derived from an EMBL/GenBank/DDBJ whole genome shotgun (WGS) entry which is preliminary data.</text>
</comment>
<feature type="compositionally biased region" description="Polar residues" evidence="11">
    <location>
        <begin position="884"/>
        <end position="894"/>
    </location>
</feature>
<keyword evidence="8" id="KW-0965">Cell junction</keyword>
<feature type="region of interest" description="Disordered" evidence="11">
    <location>
        <begin position="765"/>
        <end position="830"/>
    </location>
</feature>
<feature type="compositionally biased region" description="Low complexity" evidence="11">
    <location>
        <begin position="495"/>
        <end position="506"/>
    </location>
</feature>
<evidence type="ECO:0000259" key="15">
    <source>
        <dbReference type="PROSITE" id="PS51182"/>
    </source>
</evidence>
<evidence type="ECO:0008006" key="18">
    <source>
        <dbReference type="Google" id="ProtNLM"/>
    </source>
</evidence>
<dbReference type="Gene3D" id="2.60.40.1110">
    <property type="match status" value="1"/>
</dbReference>
<evidence type="ECO:0000256" key="6">
    <source>
        <dbReference type="ARBA" id="ARBA00022833"/>
    </source>
</evidence>
<dbReference type="InterPro" id="IPR013625">
    <property type="entry name" value="PTB"/>
</dbReference>
<protein>
    <recommendedName>
        <fullName evidence="18">Tensin</fullName>
    </recommendedName>
</protein>
<keyword evidence="9 10" id="KW-0727">SH2 domain</keyword>
<dbReference type="PROSITE" id="PS50081">
    <property type="entry name" value="ZF_DAG_PE_2"/>
    <property type="match status" value="1"/>
</dbReference>
<feature type="compositionally biased region" description="Polar residues" evidence="11">
    <location>
        <begin position="908"/>
        <end position="920"/>
    </location>
</feature>
<dbReference type="InterPro" id="IPR002219">
    <property type="entry name" value="PKC_DAG/PE"/>
</dbReference>
<dbReference type="SMART" id="SM00252">
    <property type="entry name" value="SH2"/>
    <property type="match status" value="1"/>
</dbReference>
<keyword evidence="17" id="KW-1185">Reference proteome</keyword>
<feature type="compositionally biased region" description="Basic and acidic residues" evidence="11">
    <location>
        <begin position="509"/>
        <end position="521"/>
    </location>
</feature>
<dbReference type="InterPro" id="IPR000980">
    <property type="entry name" value="SH2"/>
</dbReference>
<dbReference type="Gene3D" id="2.30.29.30">
    <property type="entry name" value="Pleckstrin-homology domain (PH domain)/Phosphotyrosine-binding domain (PTB)"/>
    <property type="match status" value="1"/>
</dbReference>
<feature type="region of interest" description="Disordered" evidence="11">
    <location>
        <begin position="487"/>
        <end position="529"/>
    </location>
</feature>
<feature type="domain" description="Phosphatase tensin-type" evidence="14">
    <location>
        <begin position="98"/>
        <end position="270"/>
    </location>
</feature>
<evidence type="ECO:0000256" key="8">
    <source>
        <dbReference type="ARBA" id="ARBA00022949"/>
    </source>
</evidence>
<dbReference type="SUPFAM" id="SSF49562">
    <property type="entry name" value="C2 domain (Calcium/lipid-binding domain, CaLB)"/>
    <property type="match status" value="1"/>
</dbReference>
<evidence type="ECO:0000256" key="3">
    <source>
        <dbReference type="ARBA" id="ARBA00022553"/>
    </source>
</evidence>
<gene>
    <name evidence="16" type="ORF">LARSCL_LOCUS7774</name>
</gene>
<feature type="region of interest" description="Disordered" evidence="11">
    <location>
        <begin position="563"/>
        <end position="594"/>
    </location>
</feature>
<dbReference type="InterPro" id="IPR029021">
    <property type="entry name" value="Prot-tyrosine_phosphatase-like"/>
</dbReference>
<dbReference type="FunFam" id="3.30.505.10:FF:000002">
    <property type="entry name" value="Tensin 1"/>
    <property type="match status" value="1"/>
</dbReference>
<keyword evidence="5" id="KW-0378">Hydrolase</keyword>
<feature type="compositionally biased region" description="Polar residues" evidence="11">
    <location>
        <begin position="929"/>
        <end position="945"/>
    </location>
</feature>
<comment type="subcellular location">
    <subcellularLocation>
        <location evidence="1">Cell junction</location>
    </subcellularLocation>
</comment>
<comment type="similarity">
    <text evidence="2">Belongs to the PTEN phosphatase protein family.</text>
</comment>
<dbReference type="InterPro" id="IPR014020">
    <property type="entry name" value="Tensin_C2-dom"/>
</dbReference>
<dbReference type="CDD" id="cd01213">
    <property type="entry name" value="PTB_tensin"/>
    <property type="match status" value="1"/>
</dbReference>
<evidence type="ECO:0000256" key="11">
    <source>
        <dbReference type="SAM" id="MobiDB-lite"/>
    </source>
</evidence>